<comment type="catalytic activity">
    <reaction evidence="14 16">
        <text>DNA(n) + a 2'-deoxyribonucleoside 5'-triphosphate = DNA(n+1) + diphosphate</text>
        <dbReference type="Rhea" id="RHEA:22508"/>
        <dbReference type="Rhea" id="RHEA-COMP:17339"/>
        <dbReference type="Rhea" id="RHEA-COMP:17340"/>
        <dbReference type="ChEBI" id="CHEBI:33019"/>
        <dbReference type="ChEBI" id="CHEBI:61560"/>
        <dbReference type="ChEBI" id="CHEBI:173112"/>
        <dbReference type="EC" id="2.7.7.7"/>
    </reaction>
</comment>
<dbReference type="SUPFAM" id="SSF52113">
    <property type="entry name" value="BRCT domain"/>
    <property type="match status" value="1"/>
</dbReference>
<dbReference type="Gene3D" id="3.30.210.10">
    <property type="entry name" value="DNA polymerase, thumb domain"/>
    <property type="match status" value="1"/>
</dbReference>
<sequence>MCEKIFSNCRILILPDGLLQKRIQLFENQVSKYGGLVSTDIHKFSPTHVLVEDDLLVNPVQLKTIFKTIQIFSKNRECEIVGLTWLCRCLKEKKLLSTDQFSIQNCHVLKNQVTEKEYETPIKKYRDESSVLPVQSSVLPQDEIIRVGSSYNNSYQMNKIILEEFQKLADAYRSRGDRWRTVAYDRAVGSLKSYDKEITGVNELKSLPHLSAKMLDKISEILDNGFSSKAKDVCNDEKTKVLETFSKIWGTGPVTAQLWYQKGLRTLEDVEANGNLTPSQKIGLKYYKEIQETIPRQEVEEIMQLVKAVALQLEPSVQFVPCGSFRRGKQSCGDVDILLILKDSVNYRSLIPKMIRELRKDGFLIDDLVGTNTSSSKYLGLCKLKGENKRVRRLDLFAVPESYSACALMHYTGSALFNRGIRLHASKMNMHLSECSLKMNGSNGQILPTPTEESIFEHLSLAYRPPEERHVF</sequence>
<evidence type="ECO:0000259" key="17">
    <source>
        <dbReference type="PROSITE" id="PS50172"/>
    </source>
</evidence>
<protein>
    <recommendedName>
        <fullName evidence="16">DNA polymerase</fullName>
        <ecNumber evidence="16">2.7.7.7</ecNumber>
    </recommendedName>
</protein>
<keyword evidence="12" id="KW-0456">Lyase</keyword>
<dbReference type="SUPFAM" id="SSF81301">
    <property type="entry name" value="Nucleotidyltransferase"/>
    <property type="match status" value="1"/>
</dbReference>
<dbReference type="InterPro" id="IPR001357">
    <property type="entry name" value="BRCT_dom"/>
</dbReference>
<dbReference type="AlphaFoldDB" id="A0AAN9T702"/>
<evidence type="ECO:0000256" key="2">
    <source>
        <dbReference type="ARBA" id="ARBA00004123"/>
    </source>
</evidence>
<dbReference type="InterPro" id="IPR010996">
    <property type="entry name" value="HHH_MUS81"/>
</dbReference>
<dbReference type="Pfam" id="PF14791">
    <property type="entry name" value="DNA_pol_B_thumb"/>
    <property type="match status" value="1"/>
</dbReference>
<dbReference type="InterPro" id="IPR028207">
    <property type="entry name" value="DNA_pol_B_palm_palm"/>
</dbReference>
<evidence type="ECO:0000256" key="15">
    <source>
        <dbReference type="PIRSR" id="PIRSR622312-50"/>
    </source>
</evidence>
<dbReference type="GO" id="GO:0016829">
    <property type="term" value="F:lyase activity"/>
    <property type="evidence" value="ECO:0007669"/>
    <property type="project" value="UniProtKB-KW"/>
</dbReference>
<dbReference type="SUPFAM" id="SSF47802">
    <property type="entry name" value="DNA polymerase beta, N-terminal domain-like"/>
    <property type="match status" value="1"/>
</dbReference>
<dbReference type="Pfam" id="PF14792">
    <property type="entry name" value="DNA_pol_B_palm"/>
    <property type="match status" value="1"/>
</dbReference>
<evidence type="ECO:0000256" key="4">
    <source>
        <dbReference type="ARBA" id="ARBA00022634"/>
    </source>
</evidence>
<evidence type="ECO:0000256" key="3">
    <source>
        <dbReference type="ARBA" id="ARBA00008323"/>
    </source>
</evidence>
<dbReference type="Gene3D" id="1.10.150.20">
    <property type="entry name" value="5' to 3' exonuclease, C-terminal subdomain"/>
    <property type="match status" value="1"/>
</dbReference>
<dbReference type="FunFam" id="3.30.460.10:FF:000020">
    <property type="entry name" value="DNA polymerase lambda"/>
    <property type="match status" value="1"/>
</dbReference>
<dbReference type="InterPro" id="IPR002054">
    <property type="entry name" value="DNA-dir_DNA_pol_X"/>
</dbReference>
<dbReference type="InterPro" id="IPR002008">
    <property type="entry name" value="DNA_pol_X_beta-like"/>
</dbReference>
<feature type="domain" description="BRCT" evidence="17">
    <location>
        <begin position="1"/>
        <end position="103"/>
    </location>
</feature>
<evidence type="ECO:0000256" key="12">
    <source>
        <dbReference type="ARBA" id="ARBA00023239"/>
    </source>
</evidence>
<dbReference type="PROSITE" id="PS50172">
    <property type="entry name" value="BRCT"/>
    <property type="match status" value="1"/>
</dbReference>
<dbReference type="Pfam" id="PF10391">
    <property type="entry name" value="DNA_pol_lambd_f"/>
    <property type="match status" value="1"/>
</dbReference>
<evidence type="ECO:0000256" key="9">
    <source>
        <dbReference type="ARBA" id="ARBA00022763"/>
    </source>
</evidence>
<comment type="cofactor">
    <cofactor evidence="1">
        <name>Mn(2+)</name>
        <dbReference type="ChEBI" id="CHEBI:29035"/>
    </cofactor>
</comment>
<dbReference type="GO" id="GO:0005634">
    <property type="term" value="C:nucleus"/>
    <property type="evidence" value="ECO:0007669"/>
    <property type="project" value="UniProtKB-SubCell"/>
</dbReference>
<evidence type="ECO:0000256" key="11">
    <source>
        <dbReference type="ARBA" id="ARBA00023204"/>
    </source>
</evidence>
<dbReference type="EC" id="2.7.7.7" evidence="16"/>
<dbReference type="InterPro" id="IPR027421">
    <property type="entry name" value="DNA_pol_lamdba_lyase_dom_sf"/>
</dbReference>
<keyword evidence="6 16" id="KW-0548">Nucleotidyltransferase</keyword>
<evidence type="ECO:0000256" key="8">
    <source>
        <dbReference type="ARBA" id="ARBA00022723"/>
    </source>
</evidence>
<evidence type="ECO:0000313" key="18">
    <source>
        <dbReference type="EMBL" id="KAK7572035.1"/>
    </source>
</evidence>
<evidence type="ECO:0000256" key="14">
    <source>
        <dbReference type="ARBA" id="ARBA00049244"/>
    </source>
</evidence>
<keyword evidence="9 16" id="KW-0227">DNA damage</keyword>
<evidence type="ECO:0000313" key="19">
    <source>
        <dbReference type="Proteomes" id="UP001367676"/>
    </source>
</evidence>
<dbReference type="InterPro" id="IPR029398">
    <property type="entry name" value="PolB_thumb"/>
</dbReference>
<dbReference type="InterPro" id="IPR022312">
    <property type="entry name" value="DNA_pol_X"/>
</dbReference>
<comment type="function">
    <text evidence="16">DNA polymerase that functions in several pathways of DNA repair. Involved in base excision repair (BER) responsible for repair of lesions that give rise to abasic (AP) sites in DNA. Also contributes to DNA double-strand break repair by non-homologous end joining and homologous recombination. Has both template-dependent and template-independent (terminal transferase) DNA polymerase activities. Has also a 5'-deoxyribose-5-phosphate lyase (dRP lyase) activity.</text>
</comment>
<evidence type="ECO:0000256" key="16">
    <source>
        <dbReference type="RuleBase" id="RU366014"/>
    </source>
</evidence>
<keyword evidence="8" id="KW-0479">Metal-binding</keyword>
<dbReference type="Pfam" id="PF14716">
    <property type="entry name" value="HHH_8"/>
    <property type="match status" value="1"/>
</dbReference>
<evidence type="ECO:0000256" key="6">
    <source>
        <dbReference type="ARBA" id="ARBA00022695"/>
    </source>
</evidence>
<comment type="subcellular location">
    <subcellularLocation>
        <location evidence="2 16">Nucleus</location>
    </subcellularLocation>
</comment>
<comment type="caution">
    <text evidence="18">The sequence shown here is derived from an EMBL/GenBank/DDBJ whole genome shotgun (WGS) entry which is preliminary data.</text>
</comment>
<proteinExistence type="inferred from homology"/>
<reference evidence="18 19" key="1">
    <citation type="submission" date="2024-03" db="EMBL/GenBank/DDBJ databases">
        <title>Adaptation during the transition from Ophiocordyceps entomopathogen to insect associate is accompanied by gene loss and intensified selection.</title>
        <authorList>
            <person name="Ward C.M."/>
            <person name="Onetto C.A."/>
            <person name="Borneman A.R."/>
        </authorList>
    </citation>
    <scope>NUCLEOTIDE SEQUENCE [LARGE SCALE GENOMIC DNA]</scope>
    <source>
        <strain evidence="18">AWRI1</strain>
        <tissue evidence="18">Single Adult Female</tissue>
    </source>
</reference>
<keyword evidence="7" id="KW-0235">DNA replication</keyword>
<dbReference type="GO" id="GO:0006303">
    <property type="term" value="P:double-strand break repair via nonhomologous end joining"/>
    <property type="evidence" value="ECO:0007669"/>
    <property type="project" value="TreeGrafter"/>
</dbReference>
<comment type="similarity">
    <text evidence="3 16">Belongs to the DNA polymerase type-X family.</text>
</comment>
<dbReference type="GO" id="GO:0003887">
    <property type="term" value="F:DNA-directed DNA polymerase activity"/>
    <property type="evidence" value="ECO:0007669"/>
    <property type="project" value="UniProtKB-UniRule"/>
</dbReference>
<dbReference type="PRINTS" id="PR00869">
    <property type="entry name" value="DNAPOLX"/>
</dbReference>
<dbReference type="SMART" id="SM00483">
    <property type="entry name" value="POLXc"/>
    <property type="match status" value="1"/>
</dbReference>
<gene>
    <name evidence="18" type="ORF">V9T40_014507</name>
</gene>
<organism evidence="18 19">
    <name type="scientific">Parthenolecanium corni</name>
    <dbReference type="NCBI Taxonomy" id="536013"/>
    <lineage>
        <taxon>Eukaryota</taxon>
        <taxon>Metazoa</taxon>
        <taxon>Ecdysozoa</taxon>
        <taxon>Arthropoda</taxon>
        <taxon>Hexapoda</taxon>
        <taxon>Insecta</taxon>
        <taxon>Pterygota</taxon>
        <taxon>Neoptera</taxon>
        <taxon>Paraneoptera</taxon>
        <taxon>Hemiptera</taxon>
        <taxon>Sternorrhyncha</taxon>
        <taxon>Coccoidea</taxon>
        <taxon>Coccidae</taxon>
        <taxon>Parthenolecanium</taxon>
    </lineage>
</organism>
<keyword evidence="10 16" id="KW-0239">DNA-directed DNA polymerase</keyword>
<dbReference type="InterPro" id="IPR018944">
    <property type="entry name" value="DNA_pol_lambd_fingers_domain"/>
</dbReference>
<dbReference type="PRINTS" id="PR00870">
    <property type="entry name" value="DNAPOLXBETA"/>
</dbReference>
<dbReference type="GO" id="GO:0046872">
    <property type="term" value="F:metal ion binding"/>
    <property type="evidence" value="ECO:0007669"/>
    <property type="project" value="UniProtKB-UniRule"/>
</dbReference>
<dbReference type="Proteomes" id="UP001367676">
    <property type="component" value="Unassembled WGS sequence"/>
</dbReference>
<keyword evidence="19" id="KW-1185">Reference proteome</keyword>
<dbReference type="EMBL" id="JBBCAQ010000038">
    <property type="protein sequence ID" value="KAK7572035.1"/>
    <property type="molecule type" value="Genomic_DNA"/>
</dbReference>
<dbReference type="GO" id="GO:0003677">
    <property type="term" value="F:DNA binding"/>
    <property type="evidence" value="ECO:0007669"/>
    <property type="project" value="UniProtKB-UniRule"/>
</dbReference>
<dbReference type="CDD" id="cd00141">
    <property type="entry name" value="NT_POLXc"/>
    <property type="match status" value="1"/>
</dbReference>
<dbReference type="Gene3D" id="3.30.460.10">
    <property type="entry name" value="Beta Polymerase, domain 2"/>
    <property type="match status" value="1"/>
</dbReference>
<accession>A0AAN9T702</accession>
<keyword evidence="5 16" id="KW-0808">Transferase</keyword>
<feature type="active site" description="Nucleophile; Schiff-base intermediate with DNA; for 5'-dRP lyase activity" evidence="15">
    <location>
        <position position="217"/>
    </location>
</feature>
<evidence type="ECO:0000256" key="7">
    <source>
        <dbReference type="ARBA" id="ARBA00022705"/>
    </source>
</evidence>
<dbReference type="FunFam" id="1.10.150.20:FF:000010">
    <property type="entry name" value="DNA polymerase lambda"/>
    <property type="match status" value="1"/>
</dbReference>
<dbReference type="SUPFAM" id="SSF81585">
    <property type="entry name" value="PsbU/PolX domain-like"/>
    <property type="match status" value="1"/>
</dbReference>
<dbReference type="Gene3D" id="3.40.50.10190">
    <property type="entry name" value="BRCT domain"/>
    <property type="match status" value="1"/>
</dbReference>
<evidence type="ECO:0000256" key="10">
    <source>
        <dbReference type="ARBA" id="ARBA00022932"/>
    </source>
</evidence>
<evidence type="ECO:0000256" key="13">
    <source>
        <dbReference type="ARBA" id="ARBA00023242"/>
    </source>
</evidence>
<keyword evidence="13 16" id="KW-0539">Nucleus</keyword>
<dbReference type="InterPro" id="IPR043519">
    <property type="entry name" value="NT_sf"/>
</dbReference>
<name>A0AAN9T702_9HEMI</name>
<dbReference type="InterPro" id="IPR036420">
    <property type="entry name" value="BRCT_dom_sf"/>
</dbReference>
<dbReference type="Gene3D" id="1.10.150.110">
    <property type="entry name" value="DNA polymerase beta, N-terminal domain-like"/>
    <property type="match status" value="1"/>
</dbReference>
<keyword evidence="4" id="KW-0237">DNA synthesis</keyword>
<dbReference type="InterPro" id="IPR037160">
    <property type="entry name" value="DNA_Pol_thumb_sf"/>
</dbReference>
<evidence type="ECO:0000256" key="5">
    <source>
        <dbReference type="ARBA" id="ARBA00022679"/>
    </source>
</evidence>
<dbReference type="PANTHER" id="PTHR11276:SF28">
    <property type="entry name" value="DNA POLYMERASE LAMBDA"/>
    <property type="match status" value="1"/>
</dbReference>
<evidence type="ECO:0000256" key="1">
    <source>
        <dbReference type="ARBA" id="ARBA00001936"/>
    </source>
</evidence>
<dbReference type="PANTHER" id="PTHR11276">
    <property type="entry name" value="DNA POLYMERASE TYPE-X FAMILY MEMBER"/>
    <property type="match status" value="1"/>
</dbReference>
<keyword evidence="11 16" id="KW-0234">DNA repair</keyword>